<feature type="domain" description="RING-type" evidence="8">
    <location>
        <begin position="25"/>
        <end position="66"/>
    </location>
</feature>
<evidence type="ECO:0000256" key="6">
    <source>
        <dbReference type="PROSITE-ProRule" id="PRU00339"/>
    </source>
</evidence>
<dbReference type="SMART" id="SM00184">
    <property type="entry name" value="RING"/>
    <property type="match status" value="1"/>
</dbReference>
<dbReference type="SUPFAM" id="SSF48452">
    <property type="entry name" value="TPR-like"/>
    <property type="match status" value="1"/>
</dbReference>
<dbReference type="Gene3D" id="3.30.40.10">
    <property type="entry name" value="Zinc/RING finger domain, C3HC4 (zinc finger)"/>
    <property type="match status" value="1"/>
</dbReference>
<evidence type="ECO:0000313" key="10">
    <source>
        <dbReference type="Proteomes" id="UP000032180"/>
    </source>
</evidence>
<name>A0A0D9Y1T0_9ORYZ</name>
<reference evidence="9 10" key="1">
    <citation type="submission" date="2012-08" db="EMBL/GenBank/DDBJ databases">
        <title>Oryza genome evolution.</title>
        <authorList>
            <person name="Wing R.A."/>
        </authorList>
    </citation>
    <scope>NUCLEOTIDE SEQUENCE</scope>
</reference>
<dbReference type="Proteomes" id="UP000032180">
    <property type="component" value="Chromosome 12"/>
</dbReference>
<dbReference type="Gramene" id="LPERR12G16750.1">
    <property type="protein sequence ID" value="LPERR12G16750.1"/>
    <property type="gene ID" value="LPERR12G16750"/>
</dbReference>
<keyword evidence="6" id="KW-0802">TPR repeat</keyword>
<keyword evidence="3" id="KW-0862">Zinc</keyword>
<reference evidence="10" key="2">
    <citation type="submission" date="2013-12" db="EMBL/GenBank/DDBJ databases">
        <authorList>
            <person name="Yu Y."/>
            <person name="Lee S."/>
            <person name="de Baynast K."/>
            <person name="Wissotski M."/>
            <person name="Liu L."/>
            <person name="Talag J."/>
            <person name="Goicoechea J."/>
            <person name="Angelova A."/>
            <person name="Jetty R."/>
            <person name="Kudrna D."/>
            <person name="Golser W."/>
            <person name="Rivera L."/>
            <person name="Zhang J."/>
            <person name="Wing R."/>
        </authorList>
    </citation>
    <scope>NUCLEOTIDE SEQUENCE</scope>
</reference>
<evidence type="ECO:0000256" key="1">
    <source>
        <dbReference type="ARBA" id="ARBA00022723"/>
    </source>
</evidence>
<dbReference type="FunFam" id="3.30.40.10:FF:000523">
    <property type="entry name" value="RING finger protein 5"/>
    <property type="match status" value="1"/>
</dbReference>
<dbReference type="InterPro" id="IPR036770">
    <property type="entry name" value="Ankyrin_rpt-contain_sf"/>
</dbReference>
<dbReference type="eggNOG" id="KOG0504">
    <property type="taxonomic scope" value="Eukaryota"/>
</dbReference>
<dbReference type="InterPro" id="IPR058209">
    <property type="entry name" value="TPR_BSK1_C"/>
</dbReference>
<dbReference type="SMART" id="SM00248">
    <property type="entry name" value="ANK"/>
    <property type="match status" value="6"/>
</dbReference>
<dbReference type="SUPFAM" id="SSF57850">
    <property type="entry name" value="RING/U-box"/>
    <property type="match status" value="1"/>
</dbReference>
<dbReference type="InterPro" id="IPR002110">
    <property type="entry name" value="Ankyrin_rpt"/>
</dbReference>
<dbReference type="GO" id="GO:0005737">
    <property type="term" value="C:cytoplasm"/>
    <property type="evidence" value="ECO:0007669"/>
    <property type="project" value="UniProtKB-ARBA"/>
</dbReference>
<feature type="region of interest" description="Disordered" evidence="7">
    <location>
        <begin position="79"/>
        <end position="122"/>
    </location>
</feature>
<keyword evidence="4" id="KW-0040">ANK repeat</keyword>
<dbReference type="Gene3D" id="1.25.40.20">
    <property type="entry name" value="Ankyrin repeat-containing domain"/>
    <property type="match status" value="2"/>
</dbReference>
<sequence>MAANVGESTSGSSSGGADAGGSFECNICFELPQEPIVTLCGHLFCWPCLYKWLHIHSHSPECPVCKAVVEEDKLVPLYGRGKDRVDPRSKNVPGADIPNRPAGQRPATAPQADPNNHFPNANPNPWFMGGGIPLANARWGNYTFSAAFGGLFPLLSFQVHGFPDATAYGQPAGFPYGYGHGHGHGHGNGHAFHGGHAHAAPRHGPPGQQQQADVYLKALLILAGSTSRSFFSLHSAPVRMEDVSDVALPQALELLLGRNRDAWPRGAAFLVAAYHGDVREIKRMAKELDEDGKGIDEIVAHTTYLGMNALHAASWLAKLPAYRFLVEELKMDVTRADTTQGYTPVEHAVFHGRLPAVRYLLDHGADLHQVRTNGDITLLHSAAVKGYSEVVKFLLSRGANVDAESKMGTPLALAAYRGYDSTVKILLEHNADPNKVSDSAFGSPLDMAFTSSSVSCVKLLVQAGADVKGEGPNNYLARAAEKGLTEAIKCLLEAGANPNVPDSLGRMPIELAAEYGTWEDVEILFPFSSVIPTVANWSVDGIINHVQSEIKQLEDDKFVKRRRSDLKQQGDAAFKKQDYLNASVFYTQALKVDRFDGTLFSNRSLCWVRMGDGERALDDANSCQKLRPKWAKSYYRQGAALMLMKDYERANTALGKALELDPESEEIEKLYWESMELCG</sequence>
<evidence type="ECO:0000256" key="5">
    <source>
        <dbReference type="PROSITE-ProRule" id="PRU00175"/>
    </source>
</evidence>
<dbReference type="PROSITE" id="PS50005">
    <property type="entry name" value="TPR"/>
    <property type="match status" value="1"/>
</dbReference>
<feature type="compositionally biased region" description="Basic and acidic residues" evidence="7">
    <location>
        <begin position="79"/>
        <end position="89"/>
    </location>
</feature>
<dbReference type="PROSITE" id="PS00518">
    <property type="entry name" value="ZF_RING_1"/>
    <property type="match status" value="1"/>
</dbReference>
<dbReference type="Gene3D" id="1.25.40.10">
    <property type="entry name" value="Tetratricopeptide repeat domain"/>
    <property type="match status" value="1"/>
</dbReference>
<dbReference type="eggNOG" id="KOG0548">
    <property type="taxonomic scope" value="Eukaryota"/>
</dbReference>
<dbReference type="PANTHER" id="PTHR46224:SF25">
    <property type="entry name" value="OS12G0636100 PROTEIN"/>
    <property type="match status" value="1"/>
</dbReference>
<dbReference type="SUPFAM" id="SSF48403">
    <property type="entry name" value="Ankyrin repeat"/>
    <property type="match status" value="1"/>
</dbReference>
<dbReference type="eggNOG" id="KOG0823">
    <property type="taxonomic scope" value="Eukaryota"/>
</dbReference>
<evidence type="ECO:0000256" key="2">
    <source>
        <dbReference type="ARBA" id="ARBA00022771"/>
    </source>
</evidence>
<keyword evidence="2 5" id="KW-0863">Zinc-finger</keyword>
<dbReference type="PROSITE" id="PS50297">
    <property type="entry name" value="ANK_REP_REGION"/>
    <property type="match status" value="3"/>
</dbReference>
<dbReference type="InterPro" id="IPR001841">
    <property type="entry name" value="Znf_RING"/>
</dbReference>
<feature type="repeat" description="ANK" evidence="4">
    <location>
        <begin position="406"/>
        <end position="438"/>
    </location>
</feature>
<evidence type="ECO:0000256" key="3">
    <source>
        <dbReference type="ARBA" id="ARBA00022833"/>
    </source>
</evidence>
<dbReference type="PROSITE" id="PS50293">
    <property type="entry name" value="TPR_REGION"/>
    <property type="match status" value="1"/>
</dbReference>
<evidence type="ECO:0000256" key="7">
    <source>
        <dbReference type="SAM" id="MobiDB-lite"/>
    </source>
</evidence>
<evidence type="ECO:0000259" key="8">
    <source>
        <dbReference type="PROSITE" id="PS50089"/>
    </source>
</evidence>
<evidence type="ECO:0000313" key="9">
    <source>
        <dbReference type="EnsemblPlants" id="LPERR12G16750.1"/>
    </source>
</evidence>
<dbReference type="InterPro" id="IPR051616">
    <property type="entry name" value="Cul2-RING_E3_ligase_SR"/>
</dbReference>
<dbReference type="Pfam" id="PF13639">
    <property type="entry name" value="zf-RING_2"/>
    <property type="match status" value="1"/>
</dbReference>
<dbReference type="InterPro" id="IPR011990">
    <property type="entry name" value="TPR-like_helical_dom_sf"/>
</dbReference>
<protein>
    <recommendedName>
        <fullName evidence="8">RING-type domain-containing protein</fullName>
    </recommendedName>
</protein>
<accession>A0A0D9Y1T0</accession>
<keyword evidence="10" id="KW-1185">Reference proteome</keyword>
<proteinExistence type="predicted"/>
<dbReference type="GO" id="GO:0008270">
    <property type="term" value="F:zinc ion binding"/>
    <property type="evidence" value="ECO:0007669"/>
    <property type="project" value="UniProtKB-KW"/>
</dbReference>
<dbReference type="Pfam" id="PF25575">
    <property type="entry name" value="TPR_BSK1_C"/>
    <property type="match status" value="1"/>
</dbReference>
<dbReference type="PROSITE" id="PS50089">
    <property type="entry name" value="ZF_RING_2"/>
    <property type="match status" value="1"/>
</dbReference>
<dbReference type="Pfam" id="PF12796">
    <property type="entry name" value="Ank_2"/>
    <property type="match status" value="2"/>
</dbReference>
<dbReference type="PROSITE" id="PS50088">
    <property type="entry name" value="ANK_REPEAT"/>
    <property type="match status" value="3"/>
</dbReference>
<feature type="repeat" description="ANK" evidence="4">
    <location>
        <begin position="374"/>
        <end position="406"/>
    </location>
</feature>
<dbReference type="EnsemblPlants" id="LPERR12G16750.1">
    <property type="protein sequence ID" value="LPERR12G16750.1"/>
    <property type="gene ID" value="LPERR12G16750"/>
</dbReference>
<dbReference type="AlphaFoldDB" id="A0A0D9Y1T0"/>
<dbReference type="PANTHER" id="PTHR46224">
    <property type="entry name" value="ANKYRIN REPEAT FAMILY PROTEIN"/>
    <property type="match status" value="1"/>
</dbReference>
<feature type="repeat" description="TPR" evidence="6">
    <location>
        <begin position="631"/>
        <end position="664"/>
    </location>
</feature>
<dbReference type="InterPro" id="IPR017907">
    <property type="entry name" value="Znf_RING_CS"/>
</dbReference>
<dbReference type="HOGENOM" id="CLU_405115_0_0_1"/>
<dbReference type="SMART" id="SM00028">
    <property type="entry name" value="TPR"/>
    <property type="match status" value="3"/>
</dbReference>
<organism evidence="9 10">
    <name type="scientific">Leersia perrieri</name>
    <dbReference type="NCBI Taxonomy" id="77586"/>
    <lineage>
        <taxon>Eukaryota</taxon>
        <taxon>Viridiplantae</taxon>
        <taxon>Streptophyta</taxon>
        <taxon>Embryophyta</taxon>
        <taxon>Tracheophyta</taxon>
        <taxon>Spermatophyta</taxon>
        <taxon>Magnoliopsida</taxon>
        <taxon>Liliopsida</taxon>
        <taxon>Poales</taxon>
        <taxon>Poaceae</taxon>
        <taxon>BOP clade</taxon>
        <taxon>Oryzoideae</taxon>
        <taxon>Oryzeae</taxon>
        <taxon>Oryzinae</taxon>
        <taxon>Leersia</taxon>
    </lineage>
</organism>
<keyword evidence="1" id="KW-0479">Metal-binding</keyword>
<dbReference type="InterPro" id="IPR019734">
    <property type="entry name" value="TPR_rpt"/>
</dbReference>
<reference evidence="9" key="3">
    <citation type="submission" date="2015-04" db="UniProtKB">
        <authorList>
            <consortium name="EnsemblPlants"/>
        </authorList>
    </citation>
    <scope>IDENTIFICATION</scope>
</reference>
<feature type="repeat" description="ANK" evidence="4">
    <location>
        <begin position="340"/>
        <end position="372"/>
    </location>
</feature>
<dbReference type="InterPro" id="IPR013083">
    <property type="entry name" value="Znf_RING/FYVE/PHD"/>
</dbReference>
<evidence type="ECO:0000256" key="4">
    <source>
        <dbReference type="PROSITE-ProRule" id="PRU00023"/>
    </source>
</evidence>
<dbReference type="STRING" id="77586.A0A0D9Y1T0"/>
<dbReference type="CDD" id="cd16745">
    <property type="entry name" value="RING-HC_AtRMA-like"/>
    <property type="match status" value="1"/>
</dbReference>